<feature type="compositionally biased region" description="Basic and acidic residues" evidence="2">
    <location>
        <begin position="327"/>
        <end position="341"/>
    </location>
</feature>
<gene>
    <name evidence="4" type="ORF">PGTG_07404</name>
</gene>
<accession>E3K9U4</accession>
<keyword evidence="5" id="KW-1185">Reference proteome</keyword>
<evidence type="ECO:0000313" key="5">
    <source>
        <dbReference type="Proteomes" id="UP000008783"/>
    </source>
</evidence>
<evidence type="ECO:0000259" key="3">
    <source>
        <dbReference type="PROSITE" id="PS51194"/>
    </source>
</evidence>
<keyword evidence="1" id="KW-0378">Hydrolase</keyword>
<dbReference type="GeneID" id="10536556"/>
<dbReference type="EMBL" id="DS178277">
    <property type="protein sequence ID" value="EFP81152.1"/>
    <property type="molecule type" value="Genomic_DNA"/>
</dbReference>
<dbReference type="STRING" id="418459.E3K9U4"/>
<dbReference type="InterPro" id="IPR001650">
    <property type="entry name" value="Helicase_C-like"/>
</dbReference>
<evidence type="ECO:0000313" key="4">
    <source>
        <dbReference type="EMBL" id="EFP81152.1"/>
    </source>
</evidence>
<name>E3K9U4_PUCGT</name>
<dbReference type="PANTHER" id="PTHR45629">
    <property type="entry name" value="SNF2/RAD54 FAMILY MEMBER"/>
    <property type="match status" value="1"/>
</dbReference>
<dbReference type="AlphaFoldDB" id="E3K9U4"/>
<dbReference type="InterPro" id="IPR050496">
    <property type="entry name" value="SNF2_RAD54_helicase_repair"/>
</dbReference>
<dbReference type="InParanoid" id="E3K9U4"/>
<dbReference type="KEGG" id="pgr:PGTG_07404"/>
<dbReference type="Gene3D" id="3.40.50.300">
    <property type="entry name" value="P-loop containing nucleotide triphosphate hydrolases"/>
    <property type="match status" value="1"/>
</dbReference>
<dbReference type="SUPFAM" id="SSF52540">
    <property type="entry name" value="P-loop containing nucleoside triphosphate hydrolases"/>
    <property type="match status" value="1"/>
</dbReference>
<reference key="1">
    <citation type="submission" date="2007-01" db="EMBL/GenBank/DDBJ databases">
        <title>The Genome Sequence of Puccinia graminis f. sp. tritici Strain CRL 75-36-700-3.</title>
        <authorList>
            <consortium name="The Broad Institute Genome Sequencing Platform"/>
            <person name="Birren B."/>
            <person name="Lander E."/>
            <person name="Galagan J."/>
            <person name="Nusbaum C."/>
            <person name="Devon K."/>
            <person name="Cuomo C."/>
            <person name="Jaffe D."/>
            <person name="Butler J."/>
            <person name="Alvarez P."/>
            <person name="Gnerre S."/>
            <person name="Grabherr M."/>
            <person name="Mauceli E."/>
            <person name="Brockman W."/>
            <person name="Young S."/>
            <person name="LaButti K."/>
            <person name="Sykes S."/>
            <person name="DeCaprio D."/>
            <person name="Crawford M."/>
            <person name="Koehrsen M."/>
            <person name="Engels R."/>
            <person name="Montgomery P."/>
            <person name="Pearson M."/>
            <person name="Howarth C."/>
            <person name="Larson L."/>
            <person name="White J."/>
            <person name="Zeng Q."/>
            <person name="Kodira C."/>
            <person name="Yandava C."/>
            <person name="Alvarado L."/>
            <person name="O'Leary S."/>
            <person name="Szabo L."/>
            <person name="Dean R."/>
            <person name="Schein J."/>
        </authorList>
    </citation>
    <scope>NUCLEOTIDE SEQUENCE</scope>
    <source>
        <strain>CRL 75-36-700-3</strain>
    </source>
</reference>
<feature type="domain" description="Helicase C-terminal" evidence="3">
    <location>
        <begin position="47"/>
        <end position="194"/>
    </location>
</feature>
<dbReference type="SMART" id="SM00490">
    <property type="entry name" value="HELICc"/>
    <property type="match status" value="1"/>
</dbReference>
<dbReference type="PROSITE" id="PS51194">
    <property type="entry name" value="HELICASE_CTER"/>
    <property type="match status" value="1"/>
</dbReference>
<dbReference type="VEuPathDB" id="FungiDB:PGTG_07404"/>
<dbReference type="InterPro" id="IPR027417">
    <property type="entry name" value="P-loop_NTPase"/>
</dbReference>
<feature type="region of interest" description="Disordered" evidence="2">
    <location>
        <begin position="296"/>
        <end position="371"/>
    </location>
</feature>
<dbReference type="GO" id="GO:0016787">
    <property type="term" value="F:hydrolase activity"/>
    <property type="evidence" value="ECO:0007669"/>
    <property type="project" value="UniProtKB-KW"/>
</dbReference>
<organism evidence="4 5">
    <name type="scientific">Puccinia graminis f. sp. tritici (strain CRL 75-36-700-3 / race SCCL)</name>
    <name type="common">Black stem rust fungus</name>
    <dbReference type="NCBI Taxonomy" id="418459"/>
    <lineage>
        <taxon>Eukaryota</taxon>
        <taxon>Fungi</taxon>
        <taxon>Dikarya</taxon>
        <taxon>Basidiomycota</taxon>
        <taxon>Pucciniomycotina</taxon>
        <taxon>Pucciniomycetes</taxon>
        <taxon>Pucciniales</taxon>
        <taxon>Pucciniaceae</taxon>
        <taxon>Puccinia</taxon>
    </lineage>
</organism>
<sequence>MGKDKQDKAEKYEQDKIYLEKMFPKGDFSLENFSSKYDPELCGKWKVLKPLLEQWKKAQFKVLLFSQSTKMMDILEYWLQQDFPEFVRLDGSVAIRERFKRVDEFQTDPSKFIFLASIKAAGVGLNLTAANKVVPSWNPSHDAQAMDRVVRIGQKREVECIRLISSGTTEELIYHRQLYKQGLSEVANTGKAPSRHFTGVQGDSKNQGDIFGVKNIFKKQANERAILDPEDFPMLSINSWLMKESEDKFELVPLERSPQTSQPDANSAEALLRHVGVDILPHGEVVKAALDPKHHRDVLLPRTKPAKKVRPSEVTQPPLRGGKRKAKAAEKKKLQSEEHNSSDSSSSDSRRVRGVVSKDFGSLKSKRKRSS</sequence>
<evidence type="ECO:0000256" key="1">
    <source>
        <dbReference type="ARBA" id="ARBA00022801"/>
    </source>
</evidence>
<dbReference type="InterPro" id="IPR049730">
    <property type="entry name" value="SNF2/RAD54-like_C"/>
</dbReference>
<dbReference type="Proteomes" id="UP000008783">
    <property type="component" value="Unassembled WGS sequence"/>
</dbReference>
<dbReference type="CDD" id="cd18793">
    <property type="entry name" value="SF2_C_SNF"/>
    <property type="match status" value="1"/>
</dbReference>
<dbReference type="PANTHER" id="PTHR45629:SF7">
    <property type="entry name" value="DNA EXCISION REPAIR PROTEIN ERCC-6-RELATED"/>
    <property type="match status" value="1"/>
</dbReference>
<reference evidence="5" key="2">
    <citation type="journal article" date="2011" name="Proc. Natl. Acad. Sci. U.S.A.">
        <title>Obligate biotrophy features unraveled by the genomic analysis of rust fungi.</title>
        <authorList>
            <person name="Duplessis S."/>
            <person name="Cuomo C.A."/>
            <person name="Lin Y.-C."/>
            <person name="Aerts A."/>
            <person name="Tisserant E."/>
            <person name="Veneault-Fourrey C."/>
            <person name="Joly D.L."/>
            <person name="Hacquard S."/>
            <person name="Amselem J."/>
            <person name="Cantarel B.L."/>
            <person name="Chiu R."/>
            <person name="Coutinho P.M."/>
            <person name="Feau N."/>
            <person name="Field M."/>
            <person name="Frey P."/>
            <person name="Gelhaye E."/>
            <person name="Goldberg J."/>
            <person name="Grabherr M.G."/>
            <person name="Kodira C.D."/>
            <person name="Kohler A."/>
            <person name="Kuees U."/>
            <person name="Lindquist E.A."/>
            <person name="Lucas S.M."/>
            <person name="Mago R."/>
            <person name="Mauceli E."/>
            <person name="Morin E."/>
            <person name="Murat C."/>
            <person name="Pangilinan J.L."/>
            <person name="Park R."/>
            <person name="Pearson M."/>
            <person name="Quesneville H."/>
            <person name="Rouhier N."/>
            <person name="Sakthikumar S."/>
            <person name="Salamov A.A."/>
            <person name="Schmutz J."/>
            <person name="Selles B."/>
            <person name="Shapiro H."/>
            <person name="Tanguay P."/>
            <person name="Tuskan G.A."/>
            <person name="Henrissat B."/>
            <person name="Van de Peer Y."/>
            <person name="Rouze P."/>
            <person name="Ellis J.G."/>
            <person name="Dodds P.N."/>
            <person name="Schein J.E."/>
            <person name="Zhong S."/>
            <person name="Hamelin R.C."/>
            <person name="Grigoriev I.V."/>
            <person name="Szabo L.J."/>
            <person name="Martin F."/>
        </authorList>
    </citation>
    <scope>NUCLEOTIDE SEQUENCE [LARGE SCALE GENOMIC DNA]</scope>
    <source>
        <strain evidence="5">CRL 75-36-700-3 / race SCCL</strain>
    </source>
</reference>
<dbReference type="RefSeq" id="XP_003325571.1">
    <property type="nucleotide sequence ID" value="XM_003325523.1"/>
</dbReference>
<protein>
    <recommendedName>
        <fullName evidence="3">Helicase C-terminal domain-containing protein</fullName>
    </recommendedName>
</protein>
<dbReference type="Pfam" id="PF00271">
    <property type="entry name" value="Helicase_C"/>
    <property type="match status" value="1"/>
</dbReference>
<dbReference type="OrthoDB" id="2500640at2759"/>
<dbReference type="HOGENOM" id="CLU_746249_0_0_1"/>
<proteinExistence type="predicted"/>
<evidence type="ECO:0000256" key="2">
    <source>
        <dbReference type="SAM" id="MobiDB-lite"/>
    </source>
</evidence>